<evidence type="ECO:0000256" key="1">
    <source>
        <dbReference type="ARBA" id="ARBA00022679"/>
    </source>
</evidence>
<name>A0A1G4VDS3_9FLAO</name>
<feature type="domain" description="N-acetyltransferase" evidence="3">
    <location>
        <begin position="3"/>
        <end position="165"/>
    </location>
</feature>
<evidence type="ECO:0000313" key="5">
    <source>
        <dbReference type="Proteomes" id="UP000182124"/>
    </source>
</evidence>
<dbReference type="InterPro" id="IPR016181">
    <property type="entry name" value="Acyl_CoA_acyltransferase"/>
</dbReference>
<sequence length="165" mass="18839">MSINIRQATIEDMPSVLEIVNHEIVHSTSIYDYEPRTLSLQNALFHEKTERNFPFIVAEKNGIIVGFGTYGPFRFKEAYKFTVEHSVYVHKDYTGNGIGSTLLKELIELAKLNKLHTMIGVIDSENRGSISFHERMGFKVGGHLKETGFKFGKWLDSVFVQLLLE</sequence>
<dbReference type="AlphaFoldDB" id="A0A1G4VDS3"/>
<dbReference type="RefSeq" id="WP_023576370.1">
    <property type="nucleotide sequence ID" value="NZ_CBCSBQ010000014.1"/>
</dbReference>
<dbReference type="InterPro" id="IPR017255">
    <property type="entry name" value="AcTrfase_GNAT_prd"/>
</dbReference>
<dbReference type="Proteomes" id="UP000182124">
    <property type="component" value="Unassembled WGS sequence"/>
</dbReference>
<dbReference type="CDD" id="cd04301">
    <property type="entry name" value="NAT_SF"/>
    <property type="match status" value="1"/>
</dbReference>
<dbReference type="STRING" id="329186.SAMN02927925_00772"/>
<accession>A0A1G4VDS3</accession>
<dbReference type="PROSITE" id="PS51186">
    <property type="entry name" value="GNAT"/>
    <property type="match status" value="1"/>
</dbReference>
<proteinExistence type="predicted"/>
<evidence type="ECO:0000256" key="2">
    <source>
        <dbReference type="ARBA" id="ARBA00023315"/>
    </source>
</evidence>
<keyword evidence="1 4" id="KW-0808">Transferase</keyword>
<protein>
    <submittedName>
        <fullName evidence="4">Phosphinothricin acetyltransferase</fullName>
    </submittedName>
</protein>
<organism evidence="4 5">
    <name type="scientific">Flavobacterium saliperosum</name>
    <dbReference type="NCBI Taxonomy" id="329186"/>
    <lineage>
        <taxon>Bacteria</taxon>
        <taxon>Pseudomonadati</taxon>
        <taxon>Bacteroidota</taxon>
        <taxon>Flavobacteriia</taxon>
        <taxon>Flavobacteriales</taxon>
        <taxon>Flavobacteriaceae</taxon>
        <taxon>Flavobacterium</taxon>
    </lineage>
</organism>
<dbReference type="PANTHER" id="PTHR43072">
    <property type="entry name" value="N-ACETYLTRANSFERASE"/>
    <property type="match status" value="1"/>
</dbReference>
<dbReference type="PIRSF" id="PIRSF037663">
    <property type="entry name" value="Acetyltransf_GNAT_prd"/>
    <property type="match status" value="1"/>
</dbReference>
<gene>
    <name evidence="4" type="ORF">SAMN02927925_00772</name>
</gene>
<dbReference type="EMBL" id="FMTY01000002">
    <property type="protein sequence ID" value="SCX05210.1"/>
    <property type="molecule type" value="Genomic_DNA"/>
</dbReference>
<evidence type="ECO:0000259" key="3">
    <source>
        <dbReference type="PROSITE" id="PS51186"/>
    </source>
</evidence>
<dbReference type="SUPFAM" id="SSF55729">
    <property type="entry name" value="Acyl-CoA N-acyltransferases (Nat)"/>
    <property type="match status" value="1"/>
</dbReference>
<evidence type="ECO:0000313" key="4">
    <source>
        <dbReference type="EMBL" id="SCX05210.1"/>
    </source>
</evidence>
<dbReference type="GO" id="GO:0016747">
    <property type="term" value="F:acyltransferase activity, transferring groups other than amino-acyl groups"/>
    <property type="evidence" value="ECO:0007669"/>
    <property type="project" value="InterPro"/>
</dbReference>
<dbReference type="eggNOG" id="COG1247">
    <property type="taxonomic scope" value="Bacteria"/>
</dbReference>
<keyword evidence="2" id="KW-0012">Acyltransferase</keyword>
<dbReference type="PANTHER" id="PTHR43072:SF23">
    <property type="entry name" value="UPF0039 PROTEIN C11D3.02C"/>
    <property type="match status" value="1"/>
</dbReference>
<reference evidence="4 5" key="1">
    <citation type="submission" date="2016-10" db="EMBL/GenBank/DDBJ databases">
        <authorList>
            <person name="de Groot N.N."/>
        </authorList>
    </citation>
    <scope>NUCLEOTIDE SEQUENCE [LARGE SCALE GENOMIC DNA]</scope>
    <source>
        <strain evidence="4 5">CGMCC 1.3801</strain>
    </source>
</reference>
<dbReference type="Pfam" id="PF00583">
    <property type="entry name" value="Acetyltransf_1"/>
    <property type="match status" value="1"/>
</dbReference>
<dbReference type="InterPro" id="IPR000182">
    <property type="entry name" value="GNAT_dom"/>
</dbReference>
<dbReference type="Gene3D" id="3.40.630.30">
    <property type="match status" value="1"/>
</dbReference>